<dbReference type="PANTHER" id="PTHR30121">
    <property type="entry name" value="UNCHARACTERIZED PROTEIN YJGR-RELATED"/>
    <property type="match status" value="1"/>
</dbReference>
<comment type="caution">
    <text evidence="3">The sequence shown here is derived from an EMBL/GenBank/DDBJ whole genome shotgun (WGS) entry which is preliminary data.</text>
</comment>
<reference evidence="3 4" key="1">
    <citation type="submission" date="2024-10" db="EMBL/GenBank/DDBJ databases">
        <title>The Natural Products Discovery Center: Release of the First 8490 Sequenced Strains for Exploring Actinobacteria Biosynthetic Diversity.</title>
        <authorList>
            <person name="Kalkreuter E."/>
            <person name="Kautsar S.A."/>
            <person name="Yang D."/>
            <person name="Bader C.D."/>
            <person name="Teijaro C.N."/>
            <person name="Fluegel L."/>
            <person name="Davis C.M."/>
            <person name="Simpson J.R."/>
            <person name="Lauterbach L."/>
            <person name="Steele A.D."/>
            <person name="Gui C."/>
            <person name="Meng S."/>
            <person name="Li G."/>
            <person name="Viehrig K."/>
            <person name="Ye F."/>
            <person name="Su P."/>
            <person name="Kiefer A.F."/>
            <person name="Nichols A."/>
            <person name="Cepeda A.J."/>
            <person name="Yan W."/>
            <person name="Fan B."/>
            <person name="Jiang Y."/>
            <person name="Adhikari A."/>
            <person name="Zheng C.-J."/>
            <person name="Schuster L."/>
            <person name="Cowan T.M."/>
            <person name="Smanski M.J."/>
            <person name="Chevrette M.G."/>
            <person name="De Carvalho L.P.S."/>
            <person name="Shen B."/>
        </authorList>
    </citation>
    <scope>NUCLEOTIDE SEQUENCE [LARGE SCALE GENOMIC DNA]</scope>
    <source>
        <strain evidence="3 4">NPDC019275</strain>
    </source>
</reference>
<keyword evidence="2" id="KW-0472">Membrane</keyword>
<evidence type="ECO:0000256" key="2">
    <source>
        <dbReference type="SAM" id="Phobius"/>
    </source>
</evidence>
<feature type="region of interest" description="Disordered" evidence="1">
    <location>
        <begin position="1"/>
        <end position="35"/>
    </location>
</feature>
<feature type="region of interest" description="Disordered" evidence="1">
    <location>
        <begin position="635"/>
        <end position="659"/>
    </location>
</feature>
<dbReference type="Proteomes" id="UP001611415">
    <property type="component" value="Unassembled WGS sequence"/>
</dbReference>
<keyword evidence="2" id="KW-0812">Transmembrane</keyword>
<evidence type="ECO:0008006" key="5">
    <source>
        <dbReference type="Google" id="ProtNLM"/>
    </source>
</evidence>
<dbReference type="Gene3D" id="3.40.50.300">
    <property type="entry name" value="P-loop containing nucleotide triphosphate hydrolases"/>
    <property type="match status" value="1"/>
</dbReference>
<keyword evidence="4" id="KW-1185">Reference proteome</keyword>
<dbReference type="InterPro" id="IPR051162">
    <property type="entry name" value="T4SS_component"/>
</dbReference>
<dbReference type="SUPFAM" id="SSF52540">
    <property type="entry name" value="P-loop containing nucleoside triphosphate hydrolases"/>
    <property type="match status" value="1"/>
</dbReference>
<organism evidence="3 4">
    <name type="scientific">Nocardia xishanensis</name>
    <dbReference type="NCBI Taxonomy" id="238964"/>
    <lineage>
        <taxon>Bacteria</taxon>
        <taxon>Bacillati</taxon>
        <taxon>Actinomycetota</taxon>
        <taxon>Actinomycetes</taxon>
        <taxon>Mycobacteriales</taxon>
        <taxon>Nocardiaceae</taxon>
        <taxon>Nocardia</taxon>
    </lineage>
</organism>
<name>A0ABW7WX87_9NOCA</name>
<feature type="transmembrane region" description="Helical" evidence="2">
    <location>
        <begin position="93"/>
        <end position="113"/>
    </location>
</feature>
<protein>
    <recommendedName>
        <fullName evidence="5">TraD/TraG TraM recognition site domain-containing protein</fullName>
    </recommendedName>
</protein>
<feature type="compositionally biased region" description="Low complexity" evidence="1">
    <location>
        <begin position="14"/>
        <end position="28"/>
    </location>
</feature>
<dbReference type="EMBL" id="JBIRYO010000004">
    <property type="protein sequence ID" value="MFI2473463.1"/>
    <property type="molecule type" value="Genomic_DNA"/>
</dbReference>
<evidence type="ECO:0000313" key="3">
    <source>
        <dbReference type="EMBL" id="MFI2473463.1"/>
    </source>
</evidence>
<feature type="transmembrane region" description="Helical" evidence="2">
    <location>
        <begin position="133"/>
        <end position="157"/>
    </location>
</feature>
<dbReference type="RefSeq" id="WP_397092085.1">
    <property type="nucleotide sequence ID" value="NZ_JBIRYO010000004.1"/>
</dbReference>
<dbReference type="PANTHER" id="PTHR30121:SF6">
    <property type="entry name" value="SLR6007 PROTEIN"/>
    <property type="match status" value="1"/>
</dbReference>
<feature type="transmembrane region" description="Helical" evidence="2">
    <location>
        <begin position="58"/>
        <end position="81"/>
    </location>
</feature>
<sequence length="659" mass="70121">MSCTPILTPTDCGPTATPEPAAPAITISPEPPPGFPELPAPAPVTEWKLPHASGLVDAAGTSAVIAVATIAILIMTVAVAAAWPLDPGRLRNFALAALALPACSVAAGGSWTTPLSLLWSGAETLAEGDWSGLAPMLAVTVPAGMVLATCWWANFLIKNASVGQKSLARTERVRAAMAERRARAAARTAKAGAPYTEGDSIVLGVLAEHVCAAPLGMWRSLTARHMQWLTVPHSDVRRHRAIVATTGAGKTTLLERDALAVLTSEWRAWHRWRDVPGMRAKHPRPQLVMISCKGGKDDLALGETIRDDALALGIDPDRIGMVVPGEDRLNVWDMPARDLRAVLTDLMVAGEASTSEGQHFDEMRKRIVSLVIDAPAGPPHGSAEFLARLTEQTLIDAWGGAPDVVRQVSALQAEKVPQLDDALIKMSNLFDQLRDQDGQMVFDGGRDLDELDVLFVTVPGMDADAGRAQVAAIIRMVMQRAGRTAAADRRSVSLYIDEASAVATAQGSLGLEQVAERGRSQGVSVTFAAQSPEGLARDQWSLNRLLKACAGGVILGYCENAGDLCKHFGSIRRALPSRHLIKGQRHGDEGQISYGEEWLVDPDRVRQLATGEVVYAKAGHAYYGRVVPVDRTQLRPLPGTHPTHATAEAPVATGETAAA</sequence>
<dbReference type="InterPro" id="IPR027417">
    <property type="entry name" value="P-loop_NTPase"/>
</dbReference>
<gene>
    <name evidence="3" type="ORF">ACH49W_08800</name>
</gene>
<evidence type="ECO:0000256" key="1">
    <source>
        <dbReference type="SAM" id="MobiDB-lite"/>
    </source>
</evidence>
<evidence type="ECO:0000313" key="4">
    <source>
        <dbReference type="Proteomes" id="UP001611415"/>
    </source>
</evidence>
<keyword evidence="2" id="KW-1133">Transmembrane helix</keyword>
<accession>A0ABW7WX87</accession>
<proteinExistence type="predicted"/>